<gene>
    <name evidence="2" type="ORF">HHL10_09920</name>
</gene>
<dbReference type="RefSeq" id="WP_169160194.1">
    <property type="nucleotide sequence ID" value="NZ_JABBFW010000005.1"/>
</dbReference>
<dbReference type="EMBL" id="JABBFW010000005">
    <property type="protein sequence ID" value="NML15296.1"/>
    <property type="molecule type" value="Genomic_DNA"/>
</dbReference>
<evidence type="ECO:0000313" key="2">
    <source>
        <dbReference type="EMBL" id="NML15296.1"/>
    </source>
</evidence>
<reference evidence="2 3" key="1">
    <citation type="submission" date="2020-04" db="EMBL/GenBank/DDBJ databases">
        <title>Azohydromonas sp. isolated from soil.</title>
        <authorList>
            <person name="Dahal R.H."/>
        </authorList>
    </citation>
    <scope>NUCLEOTIDE SEQUENCE [LARGE SCALE GENOMIC DNA]</scope>
    <source>
        <strain evidence="2 3">G-1-1-14</strain>
    </source>
</reference>
<evidence type="ECO:0000256" key="1">
    <source>
        <dbReference type="SAM" id="Phobius"/>
    </source>
</evidence>
<keyword evidence="1" id="KW-0812">Transmembrane</keyword>
<accession>A0A848F917</accession>
<keyword evidence="1" id="KW-0472">Membrane</keyword>
<dbReference type="Proteomes" id="UP000574067">
    <property type="component" value="Unassembled WGS sequence"/>
</dbReference>
<organism evidence="2 3">
    <name type="scientific">Azohydromonas caseinilytica</name>
    <dbReference type="NCBI Taxonomy" id="2728836"/>
    <lineage>
        <taxon>Bacteria</taxon>
        <taxon>Pseudomonadati</taxon>
        <taxon>Pseudomonadota</taxon>
        <taxon>Betaproteobacteria</taxon>
        <taxon>Burkholderiales</taxon>
        <taxon>Sphaerotilaceae</taxon>
        <taxon>Azohydromonas</taxon>
    </lineage>
</organism>
<sequence>MNLIRHLKALAREEDGVTAIEYALVASLIALAATVAMSGLGTKLGQMFDALGNKLVTT</sequence>
<dbReference type="InterPro" id="IPR007047">
    <property type="entry name" value="Flp_Fap"/>
</dbReference>
<evidence type="ECO:0000313" key="3">
    <source>
        <dbReference type="Proteomes" id="UP000574067"/>
    </source>
</evidence>
<keyword evidence="1" id="KW-1133">Transmembrane helix</keyword>
<proteinExistence type="predicted"/>
<name>A0A848F917_9BURK</name>
<protein>
    <submittedName>
        <fullName evidence="2">Flp family type IVb pilin</fullName>
    </submittedName>
</protein>
<feature type="transmembrane region" description="Helical" evidence="1">
    <location>
        <begin position="20"/>
        <end position="40"/>
    </location>
</feature>
<dbReference type="Pfam" id="PF04964">
    <property type="entry name" value="Flp_Fap"/>
    <property type="match status" value="1"/>
</dbReference>
<dbReference type="AlphaFoldDB" id="A0A848F917"/>
<keyword evidence="3" id="KW-1185">Reference proteome</keyword>
<comment type="caution">
    <text evidence="2">The sequence shown here is derived from an EMBL/GenBank/DDBJ whole genome shotgun (WGS) entry which is preliminary data.</text>
</comment>